<evidence type="ECO:0000256" key="1">
    <source>
        <dbReference type="SAM" id="MobiDB-lite"/>
    </source>
</evidence>
<dbReference type="SUPFAM" id="SSF47413">
    <property type="entry name" value="lambda repressor-like DNA-binding domains"/>
    <property type="match status" value="1"/>
</dbReference>
<dbReference type="Pfam" id="PF13560">
    <property type="entry name" value="HTH_31"/>
    <property type="match status" value="1"/>
</dbReference>
<dbReference type="GO" id="GO:0003677">
    <property type="term" value="F:DNA binding"/>
    <property type="evidence" value="ECO:0007669"/>
    <property type="project" value="InterPro"/>
</dbReference>
<protein>
    <submittedName>
        <fullName evidence="3">XRE family transcriptional regulator</fullName>
    </submittedName>
</protein>
<feature type="domain" description="HTH cro/C1-type" evidence="2">
    <location>
        <begin position="34"/>
        <end position="81"/>
    </location>
</feature>
<accession>A0A100WJ73</accession>
<feature type="region of interest" description="Disordered" evidence="1">
    <location>
        <begin position="277"/>
        <end position="300"/>
    </location>
</feature>
<dbReference type="SMART" id="SM00530">
    <property type="entry name" value="HTH_XRE"/>
    <property type="match status" value="1"/>
</dbReference>
<dbReference type="RefSeq" id="WP_084395530.1">
    <property type="nucleotide sequence ID" value="NZ_BCSY01000129.1"/>
</dbReference>
<keyword evidence="4" id="KW-1185">Reference proteome</keyword>
<dbReference type="CDD" id="cd00093">
    <property type="entry name" value="HTH_XRE"/>
    <property type="match status" value="1"/>
</dbReference>
<dbReference type="Gene3D" id="3.30.450.180">
    <property type="match status" value="1"/>
</dbReference>
<evidence type="ECO:0000259" key="2">
    <source>
        <dbReference type="PROSITE" id="PS50943"/>
    </source>
</evidence>
<reference evidence="4" key="1">
    <citation type="journal article" date="2016" name="Genome Announc.">
        <title>Draft Genome Sequences of Five Rapidly Growing Mycobacterium Species, M. thermoresistibile, M. fortuitum subsp. acetamidolyticum, M. canariasense, M. brisbanense, and M. novocastrense.</title>
        <authorList>
            <person name="Katahira K."/>
            <person name="Ogura Y."/>
            <person name="Gotoh Y."/>
            <person name="Hayashi T."/>
        </authorList>
    </citation>
    <scope>NUCLEOTIDE SEQUENCE [LARGE SCALE GENOMIC DNA]</scope>
    <source>
        <strain evidence="4">JCM15298</strain>
    </source>
</reference>
<dbReference type="OrthoDB" id="3608749at2"/>
<feature type="compositionally biased region" description="Basic and acidic residues" evidence="1">
    <location>
        <begin position="290"/>
        <end position="300"/>
    </location>
</feature>
<dbReference type="InterPro" id="IPR010982">
    <property type="entry name" value="Lambda_DNA-bd_dom_sf"/>
</dbReference>
<dbReference type="Proteomes" id="UP000069443">
    <property type="component" value="Unassembled WGS sequence"/>
</dbReference>
<gene>
    <name evidence="3" type="ORF">RMCC_6156</name>
</gene>
<proteinExistence type="predicted"/>
<dbReference type="STRING" id="228230.RMCC_6156"/>
<dbReference type="InterPro" id="IPR001387">
    <property type="entry name" value="Cro/C1-type_HTH"/>
</dbReference>
<reference evidence="4" key="2">
    <citation type="submission" date="2016-02" db="EMBL/GenBank/DDBJ databases">
        <title>Draft genome sequence of five rapidly growing Mycobacterium species.</title>
        <authorList>
            <person name="Katahira K."/>
            <person name="Gotou Y."/>
            <person name="Iida K."/>
            <person name="Ogura Y."/>
            <person name="Hayashi T."/>
        </authorList>
    </citation>
    <scope>NUCLEOTIDE SEQUENCE [LARGE SCALE GENOMIC DNA]</scope>
    <source>
        <strain evidence="4">JCM15298</strain>
    </source>
</reference>
<organism evidence="3 4">
    <name type="scientific">Mycolicibacterium canariasense</name>
    <name type="common">Mycobacterium canariasense</name>
    <dbReference type="NCBI Taxonomy" id="228230"/>
    <lineage>
        <taxon>Bacteria</taxon>
        <taxon>Bacillati</taxon>
        <taxon>Actinomycetota</taxon>
        <taxon>Actinomycetes</taxon>
        <taxon>Mycobacteriales</taxon>
        <taxon>Mycobacteriaceae</taxon>
        <taxon>Mycolicibacterium</taxon>
    </lineage>
</organism>
<evidence type="ECO:0000313" key="4">
    <source>
        <dbReference type="Proteomes" id="UP000069443"/>
    </source>
</evidence>
<dbReference type="Gene3D" id="1.10.260.40">
    <property type="entry name" value="lambda repressor-like DNA-binding domains"/>
    <property type="match status" value="1"/>
</dbReference>
<dbReference type="EMBL" id="BCSY01000129">
    <property type="protein sequence ID" value="GAS99191.1"/>
    <property type="molecule type" value="Genomic_DNA"/>
</dbReference>
<evidence type="ECO:0000313" key="3">
    <source>
        <dbReference type="EMBL" id="GAS99191.1"/>
    </source>
</evidence>
<dbReference type="AlphaFoldDB" id="A0A100WJ73"/>
<sequence>MDQPQLAEFLRNRRMALTPEDIGLPSGLRRRTSGLRREEVASLAMISTDYYSRMEQQRASQPSVEVVASLAKALRLSLDERDHLFRLAGHNAPARTPVGTEVSAAMMRILDRLQDTPAQVMSALGETLVQTPPARALLGDETRYEGLSRSVLYRWFTDDAARSVYPVEDHPKVGRSFVASARIAYVRDGATSRAAQVIDSLLQRSPEFAEQWAQHHVDQSHELEKRIVHPRLGVLDLQCQVLHDVTHLHTLLVFTADPATESRAKLAALCAAPHEYQRDAPADVSPTEAPVRRQDVNGRS</sequence>
<dbReference type="Pfam" id="PF17765">
    <property type="entry name" value="MLTR_LBD"/>
    <property type="match status" value="1"/>
</dbReference>
<dbReference type="PANTHER" id="PTHR35010:SF2">
    <property type="entry name" value="BLL4672 PROTEIN"/>
    <property type="match status" value="1"/>
</dbReference>
<dbReference type="InterPro" id="IPR041413">
    <property type="entry name" value="MLTR_LBD"/>
</dbReference>
<dbReference type="PROSITE" id="PS50943">
    <property type="entry name" value="HTH_CROC1"/>
    <property type="match status" value="1"/>
</dbReference>
<dbReference type="PANTHER" id="PTHR35010">
    <property type="entry name" value="BLL4672 PROTEIN-RELATED"/>
    <property type="match status" value="1"/>
</dbReference>
<comment type="caution">
    <text evidence="3">The sequence shown here is derived from an EMBL/GenBank/DDBJ whole genome shotgun (WGS) entry which is preliminary data.</text>
</comment>
<name>A0A100WJ73_MYCCR</name>